<evidence type="ECO:0000313" key="3">
    <source>
        <dbReference type="Proteomes" id="UP000543030"/>
    </source>
</evidence>
<sequence>MRRRTHILNSPINGSVNSYGSQRRKMAGEIIYHAGNLPPAGALVANGQRVSQTTYAALYSAIGFIHGPNLGDGTFPVPDLRGEFVRGTDLGRDVDSGRVMGSHQGATAFGKYLERDASVGAKITILNGESAGDSTSDHGLTTTALSGASNTSIDSPLLEVRPRNVALLPCIVY</sequence>
<keyword evidence="3" id="KW-1185">Reference proteome</keyword>
<evidence type="ECO:0000313" key="2">
    <source>
        <dbReference type="EMBL" id="MBB5190705.1"/>
    </source>
</evidence>
<organism evidence="2 3">
    <name type="scientific">Silvimonas terrae</name>
    <dbReference type="NCBI Taxonomy" id="300266"/>
    <lineage>
        <taxon>Bacteria</taxon>
        <taxon>Pseudomonadati</taxon>
        <taxon>Pseudomonadota</taxon>
        <taxon>Betaproteobacteria</taxon>
        <taxon>Neisseriales</taxon>
        <taxon>Chitinibacteraceae</taxon>
        <taxon>Silvimonas</taxon>
    </lineage>
</organism>
<accession>A0A840RBH8</accession>
<dbReference type="Proteomes" id="UP000543030">
    <property type="component" value="Unassembled WGS sequence"/>
</dbReference>
<proteinExistence type="predicted"/>
<dbReference type="RefSeq" id="WP_184098952.1">
    <property type="nucleotide sequence ID" value="NZ_JACHHN010000002.1"/>
</dbReference>
<feature type="domain" description="Phage tail collar" evidence="1">
    <location>
        <begin position="28"/>
        <end position="85"/>
    </location>
</feature>
<dbReference type="EMBL" id="JACHHN010000002">
    <property type="protein sequence ID" value="MBB5190705.1"/>
    <property type="molecule type" value="Genomic_DNA"/>
</dbReference>
<dbReference type="InterPro" id="IPR037053">
    <property type="entry name" value="Phage_tail_collar_dom_sf"/>
</dbReference>
<dbReference type="Gene3D" id="3.90.1340.10">
    <property type="entry name" value="Phage tail collar domain"/>
    <property type="match status" value="1"/>
</dbReference>
<comment type="caution">
    <text evidence="2">The sequence shown here is derived from an EMBL/GenBank/DDBJ whole genome shotgun (WGS) entry which is preliminary data.</text>
</comment>
<evidence type="ECO:0000259" key="1">
    <source>
        <dbReference type="Pfam" id="PF07484"/>
    </source>
</evidence>
<gene>
    <name evidence="2" type="ORF">HNQ50_001427</name>
</gene>
<dbReference type="SUPFAM" id="SSF88874">
    <property type="entry name" value="Receptor-binding domain of short tail fibre protein gp12"/>
    <property type="match status" value="1"/>
</dbReference>
<reference evidence="2 3" key="1">
    <citation type="submission" date="2020-08" db="EMBL/GenBank/DDBJ databases">
        <title>Genomic Encyclopedia of Type Strains, Phase IV (KMG-IV): sequencing the most valuable type-strain genomes for metagenomic binning, comparative biology and taxonomic classification.</title>
        <authorList>
            <person name="Goeker M."/>
        </authorList>
    </citation>
    <scope>NUCLEOTIDE SEQUENCE [LARGE SCALE GENOMIC DNA]</scope>
    <source>
        <strain evidence="2 3">DSM 18233</strain>
    </source>
</reference>
<dbReference type="InterPro" id="IPR011083">
    <property type="entry name" value="Phage_tail_collar_dom"/>
</dbReference>
<name>A0A840RBH8_9NEIS</name>
<protein>
    <submittedName>
        <fullName evidence="2">Microcystin-dependent protein</fullName>
    </submittedName>
</protein>
<dbReference type="AlphaFoldDB" id="A0A840RBH8"/>
<dbReference type="Pfam" id="PF07484">
    <property type="entry name" value="Collar"/>
    <property type="match status" value="1"/>
</dbReference>